<dbReference type="Gramene" id="KCW55771">
    <property type="protein sequence ID" value="KCW55771"/>
    <property type="gene ID" value="EUGRSUZ_I01603"/>
</dbReference>
<name>A0A059APZ6_EUCGR</name>
<dbReference type="EMBL" id="KK198761">
    <property type="protein sequence ID" value="KCW55771.1"/>
    <property type="molecule type" value="Genomic_DNA"/>
</dbReference>
<organism evidence="1">
    <name type="scientific">Eucalyptus grandis</name>
    <name type="common">Flooded gum</name>
    <dbReference type="NCBI Taxonomy" id="71139"/>
    <lineage>
        <taxon>Eukaryota</taxon>
        <taxon>Viridiplantae</taxon>
        <taxon>Streptophyta</taxon>
        <taxon>Embryophyta</taxon>
        <taxon>Tracheophyta</taxon>
        <taxon>Spermatophyta</taxon>
        <taxon>Magnoliopsida</taxon>
        <taxon>eudicotyledons</taxon>
        <taxon>Gunneridae</taxon>
        <taxon>Pentapetalae</taxon>
        <taxon>rosids</taxon>
        <taxon>malvids</taxon>
        <taxon>Myrtales</taxon>
        <taxon>Myrtaceae</taxon>
        <taxon>Myrtoideae</taxon>
        <taxon>Eucalypteae</taxon>
        <taxon>Eucalyptus</taxon>
    </lineage>
</organism>
<accession>A0A059APZ6</accession>
<protein>
    <submittedName>
        <fullName evidence="1">Uncharacterized protein</fullName>
    </submittedName>
</protein>
<evidence type="ECO:0000313" key="1">
    <source>
        <dbReference type="EMBL" id="KCW55771.1"/>
    </source>
</evidence>
<dbReference type="AlphaFoldDB" id="A0A059APZ6"/>
<gene>
    <name evidence="1" type="ORF">EUGRSUZ_I01603</name>
</gene>
<dbReference type="InParanoid" id="A0A059APZ6"/>
<sequence length="73" mass="8115">MVKNADRDHIKYASDCGKSSIIYTAISCRCKAQNRILRHYVSEIDSKSVKGAIEPPNLARKGQKLDRSPLIVG</sequence>
<proteinExistence type="predicted"/>
<reference evidence="1" key="1">
    <citation type="submission" date="2013-07" db="EMBL/GenBank/DDBJ databases">
        <title>The genome of Eucalyptus grandis.</title>
        <authorList>
            <person name="Schmutz J."/>
            <person name="Hayes R."/>
            <person name="Myburg A."/>
            <person name="Tuskan G."/>
            <person name="Grattapaglia D."/>
            <person name="Rokhsar D.S."/>
        </authorList>
    </citation>
    <scope>NUCLEOTIDE SEQUENCE</scope>
    <source>
        <tissue evidence="1">Leaf extractions</tissue>
    </source>
</reference>